<name>A0A6A5SDX3_9PLEO</name>
<evidence type="ECO:0000313" key="3">
    <source>
        <dbReference type="Proteomes" id="UP000800038"/>
    </source>
</evidence>
<dbReference type="AlphaFoldDB" id="A0A6A5SDX3"/>
<dbReference type="PROSITE" id="PS51257">
    <property type="entry name" value="PROKAR_LIPOPROTEIN"/>
    <property type="match status" value="1"/>
</dbReference>
<protein>
    <submittedName>
        <fullName evidence="2">Uncharacterized protein</fullName>
    </submittedName>
</protein>
<sequence length="54" mass="5852">MNFSRSALSSTILILCSCVCATHCRVMLTADIQVHAESRQVAARTVCLVVQADQ</sequence>
<organism evidence="2 3">
    <name type="scientific">Clathrospora elynae</name>
    <dbReference type="NCBI Taxonomy" id="706981"/>
    <lineage>
        <taxon>Eukaryota</taxon>
        <taxon>Fungi</taxon>
        <taxon>Dikarya</taxon>
        <taxon>Ascomycota</taxon>
        <taxon>Pezizomycotina</taxon>
        <taxon>Dothideomycetes</taxon>
        <taxon>Pleosporomycetidae</taxon>
        <taxon>Pleosporales</taxon>
        <taxon>Diademaceae</taxon>
        <taxon>Clathrospora</taxon>
    </lineage>
</organism>
<evidence type="ECO:0000313" key="2">
    <source>
        <dbReference type="EMBL" id="KAF1938213.1"/>
    </source>
</evidence>
<keyword evidence="1" id="KW-0732">Signal</keyword>
<reference evidence="2" key="1">
    <citation type="journal article" date="2020" name="Stud. Mycol.">
        <title>101 Dothideomycetes genomes: a test case for predicting lifestyles and emergence of pathogens.</title>
        <authorList>
            <person name="Haridas S."/>
            <person name="Albert R."/>
            <person name="Binder M."/>
            <person name="Bloem J."/>
            <person name="Labutti K."/>
            <person name="Salamov A."/>
            <person name="Andreopoulos B."/>
            <person name="Baker S."/>
            <person name="Barry K."/>
            <person name="Bills G."/>
            <person name="Bluhm B."/>
            <person name="Cannon C."/>
            <person name="Castanera R."/>
            <person name="Culley D."/>
            <person name="Daum C."/>
            <person name="Ezra D."/>
            <person name="Gonzalez J."/>
            <person name="Henrissat B."/>
            <person name="Kuo A."/>
            <person name="Liang C."/>
            <person name="Lipzen A."/>
            <person name="Lutzoni F."/>
            <person name="Magnuson J."/>
            <person name="Mondo S."/>
            <person name="Nolan M."/>
            <person name="Ohm R."/>
            <person name="Pangilinan J."/>
            <person name="Park H.-J."/>
            <person name="Ramirez L."/>
            <person name="Alfaro M."/>
            <person name="Sun H."/>
            <person name="Tritt A."/>
            <person name="Yoshinaga Y."/>
            <person name="Zwiers L.-H."/>
            <person name="Turgeon B."/>
            <person name="Goodwin S."/>
            <person name="Spatafora J."/>
            <person name="Crous P."/>
            <person name="Grigoriev I."/>
        </authorList>
    </citation>
    <scope>NUCLEOTIDE SEQUENCE</scope>
    <source>
        <strain evidence="2">CBS 161.51</strain>
    </source>
</reference>
<feature type="signal peptide" evidence="1">
    <location>
        <begin position="1"/>
        <end position="21"/>
    </location>
</feature>
<accession>A0A6A5SDX3</accession>
<gene>
    <name evidence="2" type="ORF">EJ02DRAFT_458045</name>
</gene>
<dbReference type="EMBL" id="ML976111">
    <property type="protein sequence ID" value="KAF1938213.1"/>
    <property type="molecule type" value="Genomic_DNA"/>
</dbReference>
<evidence type="ECO:0000256" key="1">
    <source>
        <dbReference type="SAM" id="SignalP"/>
    </source>
</evidence>
<dbReference type="Proteomes" id="UP000800038">
    <property type="component" value="Unassembled WGS sequence"/>
</dbReference>
<keyword evidence="3" id="KW-1185">Reference proteome</keyword>
<proteinExistence type="predicted"/>
<feature type="chain" id="PRO_5025374417" evidence="1">
    <location>
        <begin position="22"/>
        <end position="54"/>
    </location>
</feature>